<dbReference type="InterPro" id="IPR029018">
    <property type="entry name" value="Hex-like_dom2"/>
</dbReference>
<dbReference type="Gene3D" id="2.60.120.1620">
    <property type="match status" value="1"/>
</dbReference>
<feature type="compositionally biased region" description="Polar residues" evidence="2">
    <location>
        <begin position="1196"/>
        <end position="1211"/>
    </location>
</feature>
<evidence type="ECO:0000256" key="2">
    <source>
        <dbReference type="SAM" id="MobiDB-lite"/>
    </source>
</evidence>
<dbReference type="Pfam" id="PF17829">
    <property type="entry name" value="GH115_C"/>
    <property type="match status" value="1"/>
</dbReference>
<dbReference type="STRING" id="92696.A0A4R0RV92"/>
<feature type="chain" id="PRO_5020807048" description="Gylcosyl hydrolase 115 C-terminal domain-containing protein" evidence="3">
    <location>
        <begin position="23"/>
        <end position="1310"/>
    </location>
</feature>
<keyword evidence="6" id="KW-1185">Reference proteome</keyword>
<gene>
    <name evidence="5" type="ORF">EIP91_011980</name>
</gene>
<protein>
    <recommendedName>
        <fullName evidence="4">Gylcosyl hydrolase 115 C-terminal domain-containing protein</fullName>
    </recommendedName>
</protein>
<dbReference type="Proteomes" id="UP000292702">
    <property type="component" value="Unassembled WGS sequence"/>
</dbReference>
<evidence type="ECO:0000259" key="4">
    <source>
        <dbReference type="Pfam" id="PF17829"/>
    </source>
</evidence>
<reference evidence="5 6" key="1">
    <citation type="submission" date="2018-11" db="EMBL/GenBank/DDBJ databases">
        <title>Genome assembly of Steccherinum ochraceum LE-BIN_3174, the white-rot fungus of the Steccherinaceae family (The Residual Polyporoid clade, Polyporales, Basidiomycota).</title>
        <authorList>
            <person name="Fedorova T.V."/>
            <person name="Glazunova O.A."/>
            <person name="Landesman E.O."/>
            <person name="Moiseenko K.V."/>
            <person name="Psurtseva N.V."/>
            <person name="Savinova O.S."/>
            <person name="Shakhova N.V."/>
            <person name="Tyazhelova T.V."/>
            <person name="Vasina D.V."/>
        </authorList>
    </citation>
    <scope>NUCLEOTIDE SEQUENCE [LARGE SCALE GENOMIC DNA]</scope>
    <source>
        <strain evidence="5 6">LE-BIN_3174</strain>
    </source>
</reference>
<feature type="signal peptide" evidence="3">
    <location>
        <begin position="1"/>
        <end position="22"/>
    </location>
</feature>
<feature type="region of interest" description="Disordered" evidence="2">
    <location>
        <begin position="1192"/>
        <end position="1211"/>
    </location>
</feature>
<accession>A0A4R0RV92</accession>
<dbReference type="Pfam" id="PF15979">
    <property type="entry name" value="Glyco_hydro_115"/>
    <property type="match status" value="1"/>
</dbReference>
<dbReference type="Gene3D" id="3.30.379.10">
    <property type="entry name" value="Chitobiase/beta-hexosaminidase domain 2-like"/>
    <property type="match status" value="1"/>
</dbReference>
<name>A0A4R0RV92_9APHY</name>
<evidence type="ECO:0000256" key="1">
    <source>
        <dbReference type="ARBA" id="ARBA00022801"/>
    </source>
</evidence>
<dbReference type="Gene3D" id="3.20.20.520">
    <property type="entry name" value="Glycosyl hydrolase family 115"/>
    <property type="match status" value="1"/>
</dbReference>
<dbReference type="PANTHER" id="PTHR37842">
    <property type="match status" value="1"/>
</dbReference>
<organism evidence="5 6">
    <name type="scientific">Steccherinum ochraceum</name>
    <dbReference type="NCBI Taxonomy" id="92696"/>
    <lineage>
        <taxon>Eukaryota</taxon>
        <taxon>Fungi</taxon>
        <taxon>Dikarya</taxon>
        <taxon>Basidiomycota</taxon>
        <taxon>Agaricomycotina</taxon>
        <taxon>Agaricomycetes</taxon>
        <taxon>Polyporales</taxon>
        <taxon>Steccherinaceae</taxon>
        <taxon>Steccherinum</taxon>
    </lineage>
</organism>
<dbReference type="InterPro" id="IPR031924">
    <property type="entry name" value="GH115"/>
</dbReference>
<dbReference type="InterPro" id="IPR042301">
    <property type="entry name" value="GH115_sf"/>
</dbReference>
<dbReference type="GO" id="GO:0016787">
    <property type="term" value="F:hydrolase activity"/>
    <property type="evidence" value="ECO:0007669"/>
    <property type="project" value="UniProtKB-KW"/>
</dbReference>
<proteinExistence type="predicted"/>
<dbReference type="EMBL" id="RWJN01000087">
    <property type="protein sequence ID" value="TCD67738.1"/>
    <property type="molecule type" value="Genomic_DNA"/>
</dbReference>
<evidence type="ECO:0000256" key="3">
    <source>
        <dbReference type="SAM" id="SignalP"/>
    </source>
</evidence>
<evidence type="ECO:0000313" key="5">
    <source>
        <dbReference type="EMBL" id="TCD67738.1"/>
    </source>
</evidence>
<keyword evidence="3" id="KW-0732">Signal</keyword>
<dbReference type="Gene3D" id="1.20.58.2150">
    <property type="match status" value="1"/>
</dbReference>
<keyword evidence="1" id="KW-0378">Hydrolase</keyword>
<feature type="domain" description="Gylcosyl hydrolase 115 C-terminal" evidence="4">
    <location>
        <begin position="815"/>
        <end position="980"/>
    </location>
</feature>
<feature type="compositionally biased region" description="Basic residues" evidence="2">
    <location>
        <begin position="1256"/>
        <end position="1269"/>
    </location>
</feature>
<evidence type="ECO:0000313" key="6">
    <source>
        <dbReference type="Proteomes" id="UP000292702"/>
    </source>
</evidence>
<comment type="caution">
    <text evidence="5">The sequence shown here is derived from an EMBL/GenBank/DDBJ whole genome shotgun (WGS) entry which is preliminary data.</text>
</comment>
<dbReference type="OrthoDB" id="4849794at2759"/>
<dbReference type="PANTHER" id="PTHR37842:SF2">
    <property type="entry name" value="GYLCOSYL HYDROLASE 115 C-TERMINAL DOMAIN-CONTAINING PROTEIN"/>
    <property type="match status" value="1"/>
</dbReference>
<sequence>MLHLGSAKLWLGLLAVASSVDAIGQSTCVMFKSAPSTFSVVSNHKAAPILLSADEWPGVQRAAVDFATDIQRVTGVKPTLSNATSSSLSAAVKSSTPIIIGTLGRSSLIDQVVNNTKLDVSSVEGNWEAFMTRQVSNPLPGIKSAYVIIGADKRGTIFALYDHSEQFGVSPWYWWADVPITTHSELFTTSTGCSHGTPSVKYRGIFLNDEQPALQNWAAEKFTNGTGSPWTGSPFNHFFYAKLFELLLRMKANYLWPAIWSSAFNIDDPQNQFLADWWGIVMGTSHQEPMMRGTPIEWNIFGSGPWNYTTNSKNIYDYWVNGTIRAKPYESIFTMGMRGDGDLPLSEETNVDLLEQVVSDQRQILTNVFNGTNISTIPQMWALYKEVQGYYEDGMRVPDDVVLLWSDDNWGNIRRFPTVDERNRTGVYYHFDYVGDPRDYKWVTSTQISKTFEQMSLAIDRQADRIWIVNVGDLKPYEMDTEFFLAYGWNSTVWTPNNVNTFVNSWAQREFDVDQNTANDIAEVIANLTRFNARRKPELLNSTSYSLWNYREADTVLAQWQTLSNASTKLYNSMSSAKQPAFFQLVQHPVQASYTLAHMWIAAGFNNLRASQAFLTTNNFADQVEQLFARDYEIETQYHTILDGKWDHMMDQTHVMYYYWQQPMTNTMPMITRVQPQKQALAGVMRISPEGTPGAWPGDNPNQCALGYNCPPPSISLDNFTPAGNRFVDVGAGGPAAFTFTVSTNASWLKPSMTKGSISPKNPGERVFFNVDWSKVSGSQAAQISFNATSKGQPTLVQTVGFTATKNVVADGFKGFVEGDGGVSIEAAHASRNTSIDSLTWIELPGIGRTLSGVTPWPRGGDDKNFTAGSGPSIEYDFLTFNSNGGNITVDTYVSPSLNAFGPDRPVAFAVQVDSEAPQTNYFIPPAAAGALPDAWNEFVSDSIVITSNNFTAAPGAHTLKIWMVEPTVVVQKIVVEDLEVVTQSPPVGETIGPALAPTQVKVDTKKDMKAWSLLLFCIEPDLRDLVYPLRSGRAAWSLLKKTYQKDTPSTRMSLRSQFYSLSHDSSLGVAKFTSEVMSIVRRLSDINHKPADDEIVDKLLIGLNSSFSSIRTTLANRSPMPSPSEIVTILVDFEETEGLKPLEDSGPSVFAVRGSGGKGGREWYDDFDWGNTKGRGEDVKQRILGRSAGGHAHFTESQAPPHSFSTGSTHFPSGLVNDNAFFGLDPVGNPLPSSALIAHGLPSSSPLPLSASSLHRPRGRSRGGRRSVTRTQLRNRLLAENPGWSLSDWDLQSWLASDEELVDSDPESW</sequence>
<feature type="region of interest" description="Disordered" evidence="2">
    <location>
        <begin position="1248"/>
        <end position="1273"/>
    </location>
</feature>
<dbReference type="InterPro" id="IPR041437">
    <property type="entry name" value="GH115_C"/>
</dbReference>
<dbReference type="Pfam" id="PF14223">
    <property type="entry name" value="Retrotran_gag_2"/>
    <property type="match status" value="1"/>
</dbReference>